<dbReference type="GO" id="GO:0005886">
    <property type="term" value="C:plasma membrane"/>
    <property type="evidence" value="ECO:0007669"/>
    <property type="project" value="TreeGrafter"/>
</dbReference>
<dbReference type="Pfam" id="PF07517">
    <property type="entry name" value="SecA_DEAD"/>
    <property type="match status" value="1"/>
</dbReference>
<evidence type="ECO:0000313" key="5">
    <source>
        <dbReference type="EMBL" id="KKU57276.1"/>
    </source>
</evidence>
<dbReference type="EMBL" id="LCNN01000016">
    <property type="protein sequence ID" value="KKU57276.1"/>
    <property type="molecule type" value="Genomic_DNA"/>
</dbReference>
<dbReference type="InterPro" id="IPR027417">
    <property type="entry name" value="P-loop_NTPase"/>
</dbReference>
<organism evidence="5 6">
    <name type="scientific">candidate division WWE3 bacterium GW2011_GWB1_47_11</name>
    <dbReference type="NCBI Taxonomy" id="1619117"/>
    <lineage>
        <taxon>Bacteria</taxon>
        <taxon>Katanobacteria</taxon>
    </lineage>
</organism>
<dbReference type="GO" id="GO:0043952">
    <property type="term" value="P:protein transport by the Sec complex"/>
    <property type="evidence" value="ECO:0007669"/>
    <property type="project" value="TreeGrafter"/>
</dbReference>
<sequence length="173" mass="19595">MSLFASIFDSNESQLKKLRPYVEQINSLEQEMSGFSEEQVKQKTKEWKSNPQDLDELLPQAYALVREVAKRTLNMRHFDVQLMAGIALHQGKIAEQKTGEGKTLTATLPLYLNCLAGNGVHLVTPNDYLSRHGAGWMGPIYNYLGVSVGVVMEDRSFVFDPAYETREFQDDYA</sequence>
<dbReference type="GO" id="GO:0017038">
    <property type="term" value="P:protein import"/>
    <property type="evidence" value="ECO:0007669"/>
    <property type="project" value="InterPro"/>
</dbReference>
<dbReference type="Gene3D" id="3.40.50.300">
    <property type="entry name" value="P-loop containing nucleotide triphosphate hydrolases"/>
    <property type="match status" value="1"/>
</dbReference>
<dbReference type="SUPFAM" id="SSF52540">
    <property type="entry name" value="P-loop containing nucleoside triphosphate hydrolases"/>
    <property type="match status" value="1"/>
</dbReference>
<dbReference type="PANTHER" id="PTHR30612">
    <property type="entry name" value="SECA INNER MEMBRANE COMPONENT OF SEC PROTEIN SECRETION SYSTEM"/>
    <property type="match status" value="1"/>
</dbReference>
<feature type="domain" description="SecA family profile" evidence="4">
    <location>
        <begin position="1"/>
        <end position="173"/>
    </location>
</feature>
<dbReference type="GO" id="GO:0005524">
    <property type="term" value="F:ATP binding"/>
    <property type="evidence" value="ECO:0007669"/>
    <property type="project" value="InterPro"/>
</dbReference>
<evidence type="ECO:0000256" key="2">
    <source>
        <dbReference type="ARBA" id="ARBA00022927"/>
    </source>
</evidence>
<keyword evidence="1" id="KW-0472">Membrane</keyword>
<dbReference type="PANTHER" id="PTHR30612:SF0">
    <property type="entry name" value="CHLOROPLAST PROTEIN-TRANSPORTING ATPASE"/>
    <property type="match status" value="1"/>
</dbReference>
<keyword evidence="3" id="KW-0811">Translocation</keyword>
<dbReference type="GO" id="GO:0005829">
    <property type="term" value="C:cytosol"/>
    <property type="evidence" value="ECO:0007669"/>
    <property type="project" value="TreeGrafter"/>
</dbReference>
<accession>A0A0G1RJF5</accession>
<evidence type="ECO:0000256" key="3">
    <source>
        <dbReference type="ARBA" id="ARBA00023010"/>
    </source>
</evidence>
<dbReference type="Proteomes" id="UP000034684">
    <property type="component" value="Unassembled WGS sequence"/>
</dbReference>
<reference evidence="5 6" key="1">
    <citation type="journal article" date="2015" name="Nature">
        <title>rRNA introns, odd ribosomes, and small enigmatic genomes across a large radiation of phyla.</title>
        <authorList>
            <person name="Brown C.T."/>
            <person name="Hug L.A."/>
            <person name="Thomas B.C."/>
            <person name="Sharon I."/>
            <person name="Castelle C.J."/>
            <person name="Singh A."/>
            <person name="Wilkins M.J."/>
            <person name="Williams K.H."/>
            <person name="Banfield J.F."/>
        </authorList>
    </citation>
    <scope>NUCLEOTIDE SEQUENCE [LARGE SCALE GENOMIC DNA]</scope>
</reference>
<dbReference type="AlphaFoldDB" id="A0A0G1RJF5"/>
<dbReference type="GO" id="GO:0006886">
    <property type="term" value="P:intracellular protein transport"/>
    <property type="evidence" value="ECO:0007669"/>
    <property type="project" value="InterPro"/>
</dbReference>
<proteinExistence type="predicted"/>
<dbReference type="GO" id="GO:0006605">
    <property type="term" value="P:protein targeting"/>
    <property type="evidence" value="ECO:0007669"/>
    <property type="project" value="InterPro"/>
</dbReference>
<name>A0A0G1RJF5_UNCKA</name>
<evidence type="ECO:0000259" key="4">
    <source>
        <dbReference type="PROSITE" id="PS51196"/>
    </source>
</evidence>
<dbReference type="CDD" id="cd17928">
    <property type="entry name" value="DEXDc_SecA"/>
    <property type="match status" value="1"/>
</dbReference>
<dbReference type="PRINTS" id="PR00906">
    <property type="entry name" value="SECA"/>
</dbReference>
<evidence type="ECO:0000313" key="6">
    <source>
        <dbReference type="Proteomes" id="UP000034684"/>
    </source>
</evidence>
<dbReference type="SMART" id="SM00957">
    <property type="entry name" value="SecA_DEAD"/>
    <property type="match status" value="1"/>
</dbReference>
<feature type="non-terminal residue" evidence="5">
    <location>
        <position position="173"/>
    </location>
</feature>
<evidence type="ECO:0000256" key="1">
    <source>
        <dbReference type="ARBA" id="ARBA00022475"/>
    </source>
</evidence>
<dbReference type="InterPro" id="IPR000185">
    <property type="entry name" value="SecA"/>
</dbReference>
<gene>
    <name evidence="5" type="ORF">UX79_C0016G0009</name>
</gene>
<keyword evidence="2" id="KW-0653">Protein transport</keyword>
<dbReference type="PROSITE" id="PS51196">
    <property type="entry name" value="SECA_MOTOR_DEAD"/>
    <property type="match status" value="1"/>
</dbReference>
<dbReference type="InterPro" id="IPR011115">
    <property type="entry name" value="SecA_DEAD"/>
</dbReference>
<protein>
    <submittedName>
        <fullName evidence="5">Protein translocase subunit SecA</fullName>
    </submittedName>
</protein>
<keyword evidence="2" id="KW-0813">Transport</keyword>
<comment type="caution">
    <text evidence="5">The sequence shown here is derived from an EMBL/GenBank/DDBJ whole genome shotgun (WGS) entry which is preliminary data.</text>
</comment>
<dbReference type="InterPro" id="IPR014018">
    <property type="entry name" value="SecA_motor_DEAD"/>
</dbReference>
<keyword evidence="1" id="KW-1003">Cell membrane</keyword>
<dbReference type="GO" id="GO:0031522">
    <property type="term" value="C:cell envelope Sec protein transport complex"/>
    <property type="evidence" value="ECO:0007669"/>
    <property type="project" value="TreeGrafter"/>
</dbReference>